<organism evidence="3 4">
    <name type="scientific">Podila minutissima</name>
    <dbReference type="NCBI Taxonomy" id="64525"/>
    <lineage>
        <taxon>Eukaryota</taxon>
        <taxon>Fungi</taxon>
        <taxon>Fungi incertae sedis</taxon>
        <taxon>Mucoromycota</taxon>
        <taxon>Mortierellomycotina</taxon>
        <taxon>Mortierellomycetes</taxon>
        <taxon>Mortierellales</taxon>
        <taxon>Mortierellaceae</taxon>
        <taxon>Podila</taxon>
    </lineage>
</organism>
<keyword evidence="2" id="KW-0472">Membrane</keyword>
<feature type="non-terminal residue" evidence="3">
    <location>
        <position position="79"/>
    </location>
</feature>
<accession>A0A9P5VN80</accession>
<gene>
    <name evidence="3" type="ORF">BG006_003445</name>
</gene>
<name>A0A9P5VN80_9FUNG</name>
<proteinExistence type="predicted"/>
<feature type="transmembrane region" description="Helical" evidence="2">
    <location>
        <begin position="55"/>
        <end position="78"/>
    </location>
</feature>
<evidence type="ECO:0000256" key="2">
    <source>
        <dbReference type="SAM" id="Phobius"/>
    </source>
</evidence>
<evidence type="ECO:0000313" key="4">
    <source>
        <dbReference type="Proteomes" id="UP000696485"/>
    </source>
</evidence>
<reference evidence="3" key="1">
    <citation type="journal article" date="2020" name="Fungal Divers.">
        <title>Resolving the Mortierellaceae phylogeny through synthesis of multi-gene phylogenetics and phylogenomics.</title>
        <authorList>
            <person name="Vandepol N."/>
            <person name="Liber J."/>
            <person name="Desiro A."/>
            <person name="Na H."/>
            <person name="Kennedy M."/>
            <person name="Barry K."/>
            <person name="Grigoriev I.V."/>
            <person name="Miller A.N."/>
            <person name="O'Donnell K."/>
            <person name="Stajich J.E."/>
            <person name="Bonito G."/>
        </authorList>
    </citation>
    <scope>NUCLEOTIDE SEQUENCE</scope>
    <source>
        <strain evidence="3">NVP1</strain>
    </source>
</reference>
<sequence>MASDEEKGMSMPAITHQDSEVTITEIKGTLPPTDVEEQAPDVEEPEFVDGTMRGWVIVFGAFFAQMISMGFCNVYGVFQ</sequence>
<keyword evidence="4" id="KW-1185">Reference proteome</keyword>
<feature type="region of interest" description="Disordered" evidence="1">
    <location>
        <begin position="1"/>
        <end position="22"/>
    </location>
</feature>
<dbReference type="AlphaFoldDB" id="A0A9P5VN80"/>
<keyword evidence="2" id="KW-0812">Transmembrane</keyword>
<dbReference type="EMBL" id="JAAAUY010000196">
    <property type="protein sequence ID" value="KAF9333559.1"/>
    <property type="molecule type" value="Genomic_DNA"/>
</dbReference>
<dbReference type="Proteomes" id="UP000696485">
    <property type="component" value="Unassembled WGS sequence"/>
</dbReference>
<protein>
    <submittedName>
        <fullName evidence="3">Uncharacterized protein</fullName>
    </submittedName>
</protein>
<keyword evidence="2" id="KW-1133">Transmembrane helix</keyword>
<comment type="caution">
    <text evidence="3">The sequence shown here is derived from an EMBL/GenBank/DDBJ whole genome shotgun (WGS) entry which is preliminary data.</text>
</comment>
<evidence type="ECO:0000256" key="1">
    <source>
        <dbReference type="SAM" id="MobiDB-lite"/>
    </source>
</evidence>
<evidence type="ECO:0000313" key="3">
    <source>
        <dbReference type="EMBL" id="KAF9333559.1"/>
    </source>
</evidence>